<dbReference type="EMBL" id="BDQX01000230">
    <property type="protein sequence ID" value="GBG09384.1"/>
    <property type="molecule type" value="Genomic_DNA"/>
</dbReference>
<comment type="caution">
    <text evidence="2">The sequence shown here is derived from an EMBL/GenBank/DDBJ whole genome shotgun (WGS) entry which is preliminary data.</text>
</comment>
<dbReference type="SUPFAM" id="SSF50242">
    <property type="entry name" value="TIMP-like"/>
    <property type="match status" value="1"/>
</dbReference>
<dbReference type="RefSeq" id="WP_108994133.1">
    <property type="nucleotide sequence ID" value="NZ_BDQX01000230.1"/>
</dbReference>
<dbReference type="AlphaFoldDB" id="A0A2R5F127"/>
<accession>A0A2R5F127</accession>
<dbReference type="InterPro" id="IPR008993">
    <property type="entry name" value="TIMP-like_OB-fold"/>
</dbReference>
<evidence type="ECO:0008006" key="4">
    <source>
        <dbReference type="Google" id="ProtNLM"/>
    </source>
</evidence>
<keyword evidence="1" id="KW-0472">Membrane</keyword>
<feature type="transmembrane region" description="Helical" evidence="1">
    <location>
        <begin position="164"/>
        <end position="188"/>
    </location>
</feature>
<keyword evidence="1" id="KW-1133">Transmembrane helix</keyword>
<evidence type="ECO:0000313" key="3">
    <source>
        <dbReference type="Proteomes" id="UP000245202"/>
    </source>
</evidence>
<gene>
    <name evidence="2" type="ORF">PAT3040_04028</name>
</gene>
<reference evidence="2 3" key="1">
    <citation type="submission" date="2017-08" db="EMBL/GenBank/DDBJ databases">
        <title>Substantial Increase in Enzyme Production by Combined Drug-Resistance Mutations in Paenibacillus agaridevorans.</title>
        <authorList>
            <person name="Tanaka Y."/>
            <person name="Funane K."/>
            <person name="Hosaka T."/>
            <person name="Shiwa Y."/>
            <person name="Fujita N."/>
            <person name="Miyazaki T."/>
            <person name="Yoshikawa H."/>
            <person name="Murakami K."/>
            <person name="Kasahara K."/>
            <person name="Inaoka T."/>
            <person name="Hiraga Y."/>
            <person name="Ochi K."/>
        </authorList>
    </citation>
    <scope>NUCLEOTIDE SEQUENCE [LARGE SCALE GENOMIC DNA]</scope>
    <source>
        <strain evidence="2 3">T-3040</strain>
    </source>
</reference>
<dbReference type="Gene3D" id="2.40.50.120">
    <property type="match status" value="1"/>
</dbReference>
<protein>
    <recommendedName>
        <fullName evidence="4">Tissue inhibitor of metalloproteinase</fullName>
    </recommendedName>
</protein>
<organism evidence="2 3">
    <name type="scientific">Paenibacillus agaridevorans</name>
    <dbReference type="NCBI Taxonomy" id="171404"/>
    <lineage>
        <taxon>Bacteria</taxon>
        <taxon>Bacillati</taxon>
        <taxon>Bacillota</taxon>
        <taxon>Bacilli</taxon>
        <taxon>Bacillales</taxon>
        <taxon>Paenibacillaceae</taxon>
        <taxon>Paenibacillus</taxon>
    </lineage>
</organism>
<sequence>MRKRVHLGISMLLAIIILASSLALPPKPVYACSCAISDSVSEALNRNDAVFDGTVVASHTPRKWFSFSQSSADPVTWTFEAHEVWKGKVAPRITVTSAQSSASCGFEFREGQRYIVYARGTGDSLEVSLCSRTTLTSAGGSDLVELGSGSIPPKPSSGVDGAEAFGISQVMILLGLIVVLAAAIYAGLRIKRQK</sequence>
<dbReference type="Proteomes" id="UP000245202">
    <property type="component" value="Unassembled WGS sequence"/>
</dbReference>
<keyword evidence="1" id="KW-0812">Transmembrane</keyword>
<evidence type="ECO:0000313" key="2">
    <source>
        <dbReference type="EMBL" id="GBG09384.1"/>
    </source>
</evidence>
<evidence type="ECO:0000256" key="1">
    <source>
        <dbReference type="SAM" id="Phobius"/>
    </source>
</evidence>
<proteinExistence type="predicted"/>
<name>A0A2R5F127_9BACL</name>
<keyword evidence="3" id="KW-1185">Reference proteome</keyword>